<protein>
    <submittedName>
        <fullName evidence="3">Uncharacterized protein</fullName>
    </submittedName>
</protein>
<feature type="transmembrane region" description="Helical" evidence="2">
    <location>
        <begin position="123"/>
        <end position="144"/>
    </location>
</feature>
<dbReference type="EMBL" id="JACHNA010000001">
    <property type="protein sequence ID" value="MBB4734553.1"/>
    <property type="molecule type" value="Genomic_DNA"/>
</dbReference>
<reference evidence="3 4" key="1">
    <citation type="submission" date="2020-08" db="EMBL/GenBank/DDBJ databases">
        <title>Sequencing the genomes of 1000 actinobacteria strains.</title>
        <authorList>
            <person name="Klenk H.-P."/>
        </authorList>
    </citation>
    <scope>NUCLEOTIDE SEQUENCE [LARGE SCALE GENOMIC DNA]</scope>
    <source>
        <strain evidence="3 4">DSM 23974</strain>
    </source>
</reference>
<evidence type="ECO:0000256" key="2">
    <source>
        <dbReference type="SAM" id="Phobius"/>
    </source>
</evidence>
<feature type="transmembrane region" description="Helical" evidence="2">
    <location>
        <begin position="53"/>
        <end position="71"/>
    </location>
</feature>
<feature type="compositionally biased region" description="Pro residues" evidence="1">
    <location>
        <begin position="1"/>
        <end position="17"/>
    </location>
</feature>
<keyword evidence="2" id="KW-1133">Transmembrane helix</keyword>
<comment type="caution">
    <text evidence="3">The sequence shown here is derived from an EMBL/GenBank/DDBJ whole genome shotgun (WGS) entry which is preliminary data.</text>
</comment>
<proteinExistence type="predicted"/>
<sequence>MSAPIPPQRQPSAPKPPSHPDSRRQEANRALLVQAGLLGVTMLAFSLPLPFTLLAAVAGLTAVGVGIRSWLRLRPVRPPHGPAPQARSDAQTAGSRGDHSTAAPSPASGSADAAAVAFTRAMIGLGVVVAAAATVLSLSPLLAWDASIQFQQCLDSALTERSRASCQNGFESHVQRLVPAP</sequence>
<evidence type="ECO:0000313" key="3">
    <source>
        <dbReference type="EMBL" id="MBB4734553.1"/>
    </source>
</evidence>
<gene>
    <name evidence="3" type="ORF">HDA30_000061</name>
</gene>
<name>A0A7W7DX52_9MICC</name>
<evidence type="ECO:0000313" key="4">
    <source>
        <dbReference type="Proteomes" id="UP000540191"/>
    </source>
</evidence>
<feature type="region of interest" description="Disordered" evidence="1">
    <location>
        <begin position="1"/>
        <end position="25"/>
    </location>
</feature>
<keyword evidence="4" id="KW-1185">Reference proteome</keyword>
<feature type="compositionally biased region" description="Low complexity" evidence="1">
    <location>
        <begin position="100"/>
        <end position="109"/>
    </location>
</feature>
<organism evidence="3 4">
    <name type="scientific">Micrococcus cohnii</name>
    <dbReference type="NCBI Taxonomy" id="993416"/>
    <lineage>
        <taxon>Bacteria</taxon>
        <taxon>Bacillati</taxon>
        <taxon>Actinomycetota</taxon>
        <taxon>Actinomycetes</taxon>
        <taxon>Micrococcales</taxon>
        <taxon>Micrococcaceae</taxon>
        <taxon>Micrococcus</taxon>
    </lineage>
</organism>
<dbReference type="AlphaFoldDB" id="A0A7W7DX52"/>
<keyword evidence="2" id="KW-0812">Transmembrane</keyword>
<feature type="region of interest" description="Disordered" evidence="1">
    <location>
        <begin position="76"/>
        <end position="109"/>
    </location>
</feature>
<accession>A0A7W7DX52</accession>
<evidence type="ECO:0000256" key="1">
    <source>
        <dbReference type="SAM" id="MobiDB-lite"/>
    </source>
</evidence>
<dbReference type="Proteomes" id="UP000540191">
    <property type="component" value="Unassembled WGS sequence"/>
</dbReference>
<keyword evidence="2" id="KW-0472">Membrane</keyword>